<dbReference type="EMBL" id="CM007904">
    <property type="protein sequence ID" value="OTF95294.1"/>
    <property type="molecule type" value="Genomic_DNA"/>
</dbReference>
<proteinExistence type="predicted"/>
<reference evidence="1" key="3">
    <citation type="submission" date="2020-06" db="EMBL/GenBank/DDBJ databases">
        <title>Helianthus annuus Genome sequencing and assembly Release 2.</title>
        <authorList>
            <person name="Gouzy J."/>
            <person name="Langlade N."/>
            <person name="Munos S."/>
        </authorList>
    </citation>
    <scope>NUCLEOTIDE SEQUENCE</scope>
    <source>
        <tissue evidence="1">Leaves</tissue>
    </source>
</reference>
<gene>
    <name evidence="2" type="ORF">HannXRQ_Chr15g0481511</name>
    <name evidence="1" type="ORF">HanXRQr2_Chr15g0694801</name>
</gene>
<reference evidence="2" key="2">
    <citation type="submission" date="2017-02" db="EMBL/GenBank/DDBJ databases">
        <title>Sunflower complete genome.</title>
        <authorList>
            <person name="Langlade N."/>
            <person name="Munos S."/>
        </authorList>
    </citation>
    <scope>NUCLEOTIDE SEQUENCE [LARGE SCALE GENOMIC DNA]</scope>
    <source>
        <tissue evidence="2">Leaves</tissue>
    </source>
</reference>
<keyword evidence="3" id="KW-1185">Reference proteome</keyword>
<dbReference type="EMBL" id="MNCJ02000330">
    <property type="protein sequence ID" value="KAF5764678.1"/>
    <property type="molecule type" value="Genomic_DNA"/>
</dbReference>
<evidence type="ECO:0000313" key="1">
    <source>
        <dbReference type="EMBL" id="KAF5764678.1"/>
    </source>
</evidence>
<reference evidence="1 3" key="1">
    <citation type="journal article" date="2017" name="Nature">
        <title>The sunflower genome provides insights into oil metabolism, flowering and Asterid evolution.</title>
        <authorList>
            <person name="Badouin H."/>
            <person name="Gouzy J."/>
            <person name="Grassa C.J."/>
            <person name="Murat F."/>
            <person name="Staton S.E."/>
            <person name="Cottret L."/>
            <person name="Lelandais-Briere C."/>
            <person name="Owens G.L."/>
            <person name="Carrere S."/>
            <person name="Mayjonade B."/>
            <person name="Legrand L."/>
            <person name="Gill N."/>
            <person name="Kane N.C."/>
            <person name="Bowers J.E."/>
            <person name="Hubner S."/>
            <person name="Bellec A."/>
            <person name="Berard A."/>
            <person name="Berges H."/>
            <person name="Blanchet N."/>
            <person name="Boniface M.C."/>
            <person name="Brunel D."/>
            <person name="Catrice O."/>
            <person name="Chaidir N."/>
            <person name="Claudel C."/>
            <person name="Donnadieu C."/>
            <person name="Faraut T."/>
            <person name="Fievet G."/>
            <person name="Helmstetter N."/>
            <person name="King M."/>
            <person name="Knapp S.J."/>
            <person name="Lai Z."/>
            <person name="Le Paslier M.C."/>
            <person name="Lippi Y."/>
            <person name="Lorenzon L."/>
            <person name="Mandel J.R."/>
            <person name="Marage G."/>
            <person name="Marchand G."/>
            <person name="Marquand E."/>
            <person name="Bret-Mestries E."/>
            <person name="Morien E."/>
            <person name="Nambeesan S."/>
            <person name="Nguyen T."/>
            <person name="Pegot-Espagnet P."/>
            <person name="Pouilly N."/>
            <person name="Raftis F."/>
            <person name="Sallet E."/>
            <person name="Schiex T."/>
            <person name="Thomas J."/>
            <person name="Vandecasteele C."/>
            <person name="Vares D."/>
            <person name="Vear F."/>
            <person name="Vautrin S."/>
            <person name="Crespi M."/>
            <person name="Mangin B."/>
            <person name="Burke J.M."/>
            <person name="Salse J."/>
            <person name="Munos S."/>
            <person name="Vincourt P."/>
            <person name="Rieseberg L.H."/>
            <person name="Langlade N.B."/>
        </authorList>
    </citation>
    <scope>NUCLEOTIDE SEQUENCE [LARGE SCALE GENOMIC DNA]</scope>
    <source>
        <strain evidence="3">cv. SF193</strain>
        <tissue evidence="1">Leaves</tissue>
    </source>
</reference>
<dbReference type="Gramene" id="mRNA:HanXRQr2_Chr15g0694801">
    <property type="protein sequence ID" value="CDS:HanXRQr2_Chr15g0694801.1"/>
    <property type="gene ID" value="HanXRQr2_Chr15g0694801"/>
</dbReference>
<accession>A0A251S8Z2</accession>
<dbReference type="InParanoid" id="A0A251S8Z2"/>
<organism evidence="2 3">
    <name type="scientific">Helianthus annuus</name>
    <name type="common">Common sunflower</name>
    <dbReference type="NCBI Taxonomy" id="4232"/>
    <lineage>
        <taxon>Eukaryota</taxon>
        <taxon>Viridiplantae</taxon>
        <taxon>Streptophyta</taxon>
        <taxon>Embryophyta</taxon>
        <taxon>Tracheophyta</taxon>
        <taxon>Spermatophyta</taxon>
        <taxon>Magnoliopsida</taxon>
        <taxon>eudicotyledons</taxon>
        <taxon>Gunneridae</taxon>
        <taxon>Pentapetalae</taxon>
        <taxon>asterids</taxon>
        <taxon>campanulids</taxon>
        <taxon>Asterales</taxon>
        <taxon>Asteraceae</taxon>
        <taxon>Asteroideae</taxon>
        <taxon>Heliantheae alliance</taxon>
        <taxon>Heliantheae</taxon>
        <taxon>Helianthus</taxon>
    </lineage>
</organism>
<evidence type="ECO:0000313" key="3">
    <source>
        <dbReference type="Proteomes" id="UP000215914"/>
    </source>
</evidence>
<name>A0A251S8Z2_HELAN</name>
<evidence type="ECO:0000313" key="2">
    <source>
        <dbReference type="EMBL" id="OTF95294.1"/>
    </source>
</evidence>
<dbReference type="AlphaFoldDB" id="A0A251S8Z2"/>
<sequence>MQQNLTRIQRKGINVACPTPRQHLPKQKQRNRRLTTALCPANTGAWPVVCRKDKAIEASIPSTGACPAQHGPWSTLRFAESSKS</sequence>
<protein>
    <submittedName>
        <fullName evidence="2">Uncharacterized protein</fullName>
    </submittedName>
</protein>
<dbReference type="Proteomes" id="UP000215914">
    <property type="component" value="Chromosome 15"/>
</dbReference>